<keyword evidence="10" id="KW-0812">Transmembrane</keyword>
<keyword evidence="10" id="KW-1133">Transmembrane helix</keyword>
<evidence type="ECO:0000313" key="13">
    <source>
        <dbReference type="Proteomes" id="UP000229915"/>
    </source>
</evidence>
<keyword evidence="5" id="KW-0573">Peptidoglycan synthesis</keyword>
<evidence type="ECO:0000256" key="1">
    <source>
        <dbReference type="ARBA" id="ARBA00007164"/>
    </source>
</evidence>
<dbReference type="PANTHER" id="PTHR21581">
    <property type="entry name" value="D-ALANYL-D-ALANINE CARBOXYPEPTIDASE"/>
    <property type="match status" value="1"/>
</dbReference>
<dbReference type="GO" id="GO:0008360">
    <property type="term" value="P:regulation of cell shape"/>
    <property type="evidence" value="ECO:0007669"/>
    <property type="project" value="UniProtKB-KW"/>
</dbReference>
<dbReference type="EMBL" id="PFNK01000019">
    <property type="protein sequence ID" value="PIZ43907.1"/>
    <property type="molecule type" value="Genomic_DNA"/>
</dbReference>
<organism evidence="12 13">
    <name type="scientific">candidate division WWE3 bacterium CG_4_10_14_0_2_um_filter_42_7</name>
    <dbReference type="NCBI Taxonomy" id="1975073"/>
    <lineage>
        <taxon>Bacteria</taxon>
        <taxon>Katanobacteria</taxon>
    </lineage>
</organism>
<dbReference type="Pfam" id="PF00768">
    <property type="entry name" value="Peptidase_S11"/>
    <property type="match status" value="1"/>
</dbReference>
<dbReference type="SUPFAM" id="SSF56601">
    <property type="entry name" value="beta-lactamase/transpeptidase-like"/>
    <property type="match status" value="1"/>
</dbReference>
<feature type="active site" description="Proton acceptor" evidence="7">
    <location>
        <position position="137"/>
    </location>
</feature>
<accession>A0A2M7TE78</accession>
<keyword evidence="4" id="KW-0133">Cell shape</keyword>
<dbReference type="Gene3D" id="3.40.710.10">
    <property type="entry name" value="DD-peptidase/beta-lactamase superfamily"/>
    <property type="match status" value="1"/>
</dbReference>
<keyword evidence="3" id="KW-0378">Hydrolase</keyword>
<gene>
    <name evidence="12" type="ORF">COY33_00580</name>
</gene>
<dbReference type="InterPro" id="IPR012338">
    <property type="entry name" value="Beta-lactam/transpept-like"/>
</dbReference>
<keyword evidence="2" id="KW-0732">Signal</keyword>
<dbReference type="GO" id="GO:0009002">
    <property type="term" value="F:serine-type D-Ala-D-Ala carboxypeptidase activity"/>
    <property type="evidence" value="ECO:0007669"/>
    <property type="project" value="InterPro"/>
</dbReference>
<feature type="transmembrane region" description="Helical" evidence="10">
    <location>
        <begin position="32"/>
        <end position="52"/>
    </location>
</feature>
<feature type="active site" description="Acyl-ester intermediate" evidence="7">
    <location>
        <position position="134"/>
    </location>
</feature>
<comment type="similarity">
    <text evidence="1 9">Belongs to the peptidase S11 family.</text>
</comment>
<dbReference type="InterPro" id="IPR018044">
    <property type="entry name" value="Peptidase_S11"/>
</dbReference>
<sequence length="342" mass="37156">MFVSKKNARKKPLPFFYLRLGSFEFTPSAPDLIRIIGTFFIFFCLGSSLLIANSNKNFDVATEKTVLACESTSSCSGTESASKKVKGAFSSLINSDIPDVPAPLVSATAAIVYDGNKDTFLYEKNSSLKLSPASTTKMMTALIAIENLPLDQEITVLSNCVNQVGSKVGFLEGEVLSVESLLYGLLVPSGNDAACALGYSQPDFIALMNKRVRDLGLKDTSFSNPVGLDSNGDHYTTARDLSKIAWEALKNPLFRKFIGTREIVISSSDGNIKHSLSTTNRLLYNFPGTTGVKTGYTEDAGGCFVLSHVFGDRELVTVVLASDNRLEEAEKLTRWAEENFTN</sequence>
<dbReference type="GO" id="GO:0006508">
    <property type="term" value="P:proteolysis"/>
    <property type="evidence" value="ECO:0007669"/>
    <property type="project" value="InterPro"/>
</dbReference>
<evidence type="ECO:0000256" key="3">
    <source>
        <dbReference type="ARBA" id="ARBA00022801"/>
    </source>
</evidence>
<evidence type="ECO:0000256" key="6">
    <source>
        <dbReference type="ARBA" id="ARBA00023316"/>
    </source>
</evidence>
<name>A0A2M7TE78_UNCKA</name>
<reference evidence="13" key="1">
    <citation type="submission" date="2017-09" db="EMBL/GenBank/DDBJ databases">
        <title>Depth-based differentiation of microbial function through sediment-hosted aquifers and enrichment of novel symbionts in the deep terrestrial subsurface.</title>
        <authorList>
            <person name="Probst A.J."/>
            <person name="Ladd B."/>
            <person name="Jarett J.K."/>
            <person name="Geller-Mcgrath D.E."/>
            <person name="Sieber C.M.K."/>
            <person name="Emerson J.B."/>
            <person name="Anantharaman K."/>
            <person name="Thomas B.C."/>
            <person name="Malmstrom R."/>
            <person name="Stieglmeier M."/>
            <person name="Klingl A."/>
            <person name="Woyke T."/>
            <person name="Ryan C.M."/>
            <person name="Banfield J.F."/>
        </authorList>
    </citation>
    <scope>NUCLEOTIDE SEQUENCE [LARGE SCALE GENOMIC DNA]</scope>
</reference>
<proteinExistence type="inferred from homology"/>
<evidence type="ECO:0000256" key="5">
    <source>
        <dbReference type="ARBA" id="ARBA00022984"/>
    </source>
</evidence>
<dbReference type="GO" id="GO:0071555">
    <property type="term" value="P:cell wall organization"/>
    <property type="evidence" value="ECO:0007669"/>
    <property type="project" value="UniProtKB-KW"/>
</dbReference>
<dbReference type="InterPro" id="IPR001967">
    <property type="entry name" value="Peptidase_S11_N"/>
</dbReference>
<evidence type="ECO:0000256" key="8">
    <source>
        <dbReference type="PIRSR" id="PIRSR618044-2"/>
    </source>
</evidence>
<comment type="caution">
    <text evidence="12">The sequence shown here is derived from an EMBL/GenBank/DDBJ whole genome shotgun (WGS) entry which is preliminary data.</text>
</comment>
<keyword evidence="10" id="KW-0472">Membrane</keyword>
<evidence type="ECO:0000256" key="2">
    <source>
        <dbReference type="ARBA" id="ARBA00022729"/>
    </source>
</evidence>
<dbReference type="GO" id="GO:0009252">
    <property type="term" value="P:peptidoglycan biosynthetic process"/>
    <property type="evidence" value="ECO:0007669"/>
    <property type="project" value="UniProtKB-KW"/>
</dbReference>
<feature type="binding site" evidence="8">
    <location>
        <position position="293"/>
    </location>
    <ligand>
        <name>substrate</name>
    </ligand>
</feature>
<dbReference type="PANTHER" id="PTHR21581:SF6">
    <property type="entry name" value="TRAFFICKING PROTEIN PARTICLE COMPLEX SUBUNIT 12"/>
    <property type="match status" value="1"/>
</dbReference>
<evidence type="ECO:0000256" key="4">
    <source>
        <dbReference type="ARBA" id="ARBA00022960"/>
    </source>
</evidence>
<feature type="active site" evidence="7">
    <location>
        <position position="189"/>
    </location>
</feature>
<evidence type="ECO:0000313" key="12">
    <source>
        <dbReference type="EMBL" id="PIZ43907.1"/>
    </source>
</evidence>
<evidence type="ECO:0000256" key="10">
    <source>
        <dbReference type="SAM" id="Phobius"/>
    </source>
</evidence>
<protein>
    <recommendedName>
        <fullName evidence="11">Peptidase S11 D-alanyl-D-alanine carboxypeptidase A N-terminal domain-containing protein</fullName>
    </recommendedName>
</protein>
<dbReference type="PRINTS" id="PR00725">
    <property type="entry name" value="DADACBPTASE1"/>
</dbReference>
<evidence type="ECO:0000256" key="9">
    <source>
        <dbReference type="RuleBase" id="RU004016"/>
    </source>
</evidence>
<evidence type="ECO:0000256" key="7">
    <source>
        <dbReference type="PIRSR" id="PIRSR618044-1"/>
    </source>
</evidence>
<evidence type="ECO:0000259" key="11">
    <source>
        <dbReference type="Pfam" id="PF00768"/>
    </source>
</evidence>
<dbReference type="AlphaFoldDB" id="A0A2M7TE78"/>
<keyword evidence="6" id="KW-0961">Cell wall biogenesis/degradation</keyword>
<feature type="domain" description="Peptidase S11 D-alanyl-D-alanine carboxypeptidase A N-terminal" evidence="11">
    <location>
        <begin position="102"/>
        <end position="323"/>
    </location>
</feature>
<dbReference type="Proteomes" id="UP000229915">
    <property type="component" value="Unassembled WGS sequence"/>
</dbReference>